<evidence type="ECO:0000313" key="2">
    <source>
        <dbReference type="EMBL" id="CAB4952844.1"/>
    </source>
</evidence>
<feature type="compositionally biased region" description="Basic and acidic residues" evidence="1">
    <location>
        <begin position="40"/>
        <end position="49"/>
    </location>
</feature>
<protein>
    <submittedName>
        <fullName evidence="2">Unannotated protein</fullName>
    </submittedName>
</protein>
<dbReference type="AlphaFoldDB" id="A0A6J7KFW6"/>
<proteinExistence type="predicted"/>
<gene>
    <name evidence="2" type="ORF">UFOPK3773_01510</name>
</gene>
<reference evidence="2" key="1">
    <citation type="submission" date="2020-05" db="EMBL/GenBank/DDBJ databases">
        <authorList>
            <person name="Chiriac C."/>
            <person name="Salcher M."/>
            <person name="Ghai R."/>
            <person name="Kavagutti S V."/>
        </authorList>
    </citation>
    <scope>NUCLEOTIDE SEQUENCE</scope>
</reference>
<accession>A0A6J7KFW6</accession>
<sequence length="145" mass="15858">MLRPATKHVGESLKLESRRGVVRLDKYLSETRHHTSGSGPHERRVDRDIAPAQHSQSLGRSDGVDRRLRLGCEVVVDGDEGDSGGVTSGWGQVEWHHCPQERVGNLQEDACAVARVRLCPGRATVVEVAQGRQRLLHHLVAGPPG</sequence>
<organism evidence="2">
    <name type="scientific">freshwater metagenome</name>
    <dbReference type="NCBI Taxonomy" id="449393"/>
    <lineage>
        <taxon>unclassified sequences</taxon>
        <taxon>metagenomes</taxon>
        <taxon>ecological metagenomes</taxon>
    </lineage>
</organism>
<evidence type="ECO:0000256" key="1">
    <source>
        <dbReference type="SAM" id="MobiDB-lite"/>
    </source>
</evidence>
<name>A0A6J7KFW6_9ZZZZ</name>
<dbReference type="EMBL" id="CAFBNF010000185">
    <property type="protein sequence ID" value="CAB4952844.1"/>
    <property type="molecule type" value="Genomic_DNA"/>
</dbReference>
<feature type="region of interest" description="Disordered" evidence="1">
    <location>
        <begin position="27"/>
        <end position="64"/>
    </location>
</feature>